<dbReference type="InterPro" id="IPR024794">
    <property type="entry name" value="Rbsml_eL15_core_dom_sf"/>
</dbReference>
<gene>
    <name evidence="6" type="ORF">J4203_00545</name>
</gene>
<comment type="caution">
    <text evidence="6">The sequence shown here is derived from an EMBL/GenBank/DDBJ whole genome shotgun (WGS) entry which is preliminary data.</text>
</comment>
<sequence length="202" mass="23366">MSLAQHVKETFQKEFKGVQLDESYDYKKLNRERLISFRRPVEAIVRLDKPTNIPRARELGYKAKQGVFAARVRIRKGGGLHFRPKRGRKPKRMGIEKLTRKQSIQGIAEQRAGKRFPNCEVLNSYYIGEDGQHFYFEAILVDPFAPTVKADKELNWVCAKQHKDRAERGLTSAQKRSRGLHGKGIGYEKNRPSLRAHHRQGN</sequence>
<evidence type="ECO:0000256" key="3">
    <source>
        <dbReference type="ARBA" id="ARBA00023274"/>
    </source>
</evidence>
<dbReference type="SUPFAM" id="SSF54189">
    <property type="entry name" value="Ribosomal proteins S24e, L23 and L15e"/>
    <property type="match status" value="1"/>
</dbReference>
<reference evidence="6" key="1">
    <citation type="submission" date="2021-03" db="EMBL/GenBank/DDBJ databases">
        <authorList>
            <person name="Jaffe A."/>
        </authorList>
    </citation>
    <scope>NUCLEOTIDE SEQUENCE</scope>
    <source>
        <strain evidence="6">RIFCSPLOWO2_01_FULL_58_19</strain>
    </source>
</reference>
<dbReference type="PANTHER" id="PTHR11847">
    <property type="entry name" value="RIBOSOMAL PROTEIN L15"/>
    <property type="match status" value="1"/>
</dbReference>
<feature type="compositionally biased region" description="Basic residues" evidence="5">
    <location>
        <begin position="192"/>
        <end position="202"/>
    </location>
</feature>
<dbReference type="Proteomes" id="UP000678237">
    <property type="component" value="Unassembled WGS sequence"/>
</dbReference>
<evidence type="ECO:0000256" key="5">
    <source>
        <dbReference type="SAM" id="MobiDB-lite"/>
    </source>
</evidence>
<evidence type="ECO:0000256" key="4">
    <source>
        <dbReference type="ARBA" id="ARBA00035535"/>
    </source>
</evidence>
<evidence type="ECO:0000313" key="7">
    <source>
        <dbReference type="Proteomes" id="UP000678237"/>
    </source>
</evidence>
<comment type="similarity">
    <text evidence="1">Belongs to the eukaryotic ribosomal protein eL15 family.</text>
</comment>
<dbReference type="GO" id="GO:0003735">
    <property type="term" value="F:structural constituent of ribosome"/>
    <property type="evidence" value="ECO:0007669"/>
    <property type="project" value="InterPro"/>
</dbReference>
<name>A0A8T4LHG5_9ARCH</name>
<dbReference type="InterPro" id="IPR000439">
    <property type="entry name" value="Ribosomal_eL15"/>
</dbReference>
<dbReference type="EMBL" id="JAGVWE010000002">
    <property type="protein sequence ID" value="MBS3062336.1"/>
    <property type="molecule type" value="Genomic_DNA"/>
</dbReference>
<reference evidence="6" key="2">
    <citation type="submission" date="2021-05" db="EMBL/GenBank/DDBJ databases">
        <title>Protein family content uncovers lineage relationships and bacterial pathway maintenance mechanisms in DPANN archaea.</title>
        <authorList>
            <person name="Castelle C.J."/>
            <person name="Meheust R."/>
            <person name="Jaffe A.L."/>
            <person name="Seitz K."/>
            <person name="Gong X."/>
            <person name="Baker B.J."/>
            <person name="Banfield J.F."/>
        </authorList>
    </citation>
    <scope>NUCLEOTIDE SEQUENCE</scope>
    <source>
        <strain evidence="6">RIFCSPLOWO2_01_FULL_58_19</strain>
    </source>
</reference>
<dbReference type="GO" id="GO:0003723">
    <property type="term" value="F:RNA binding"/>
    <property type="evidence" value="ECO:0007669"/>
    <property type="project" value="TreeGrafter"/>
</dbReference>
<proteinExistence type="inferred from homology"/>
<evidence type="ECO:0000256" key="2">
    <source>
        <dbReference type="ARBA" id="ARBA00022980"/>
    </source>
</evidence>
<evidence type="ECO:0000313" key="6">
    <source>
        <dbReference type="EMBL" id="MBS3062336.1"/>
    </source>
</evidence>
<feature type="region of interest" description="Disordered" evidence="5">
    <location>
        <begin position="165"/>
        <end position="202"/>
    </location>
</feature>
<dbReference type="SMART" id="SM01384">
    <property type="entry name" value="Ribosomal_L15e"/>
    <property type="match status" value="1"/>
</dbReference>
<dbReference type="GO" id="GO:0002181">
    <property type="term" value="P:cytoplasmic translation"/>
    <property type="evidence" value="ECO:0007669"/>
    <property type="project" value="TreeGrafter"/>
</dbReference>
<dbReference type="GO" id="GO:0022625">
    <property type="term" value="C:cytosolic large ribosomal subunit"/>
    <property type="evidence" value="ECO:0007669"/>
    <property type="project" value="TreeGrafter"/>
</dbReference>
<protein>
    <recommendedName>
        <fullName evidence="4">50S ribosomal protein L15e</fullName>
    </recommendedName>
</protein>
<dbReference type="Gene3D" id="3.40.1120.10">
    <property type="entry name" value="Ribosomal protein l15e"/>
    <property type="match status" value="1"/>
</dbReference>
<keyword evidence="3" id="KW-0687">Ribonucleoprotein</keyword>
<keyword evidence="2 6" id="KW-0689">Ribosomal protein</keyword>
<dbReference type="Pfam" id="PF00827">
    <property type="entry name" value="Ribosomal_L15e"/>
    <property type="match status" value="1"/>
</dbReference>
<organism evidence="6 7">
    <name type="scientific">Candidatus Iainarchaeum sp</name>
    <dbReference type="NCBI Taxonomy" id="3101447"/>
    <lineage>
        <taxon>Archaea</taxon>
        <taxon>Candidatus Iainarchaeota</taxon>
        <taxon>Candidatus Iainarchaeia</taxon>
        <taxon>Candidatus Iainarchaeales</taxon>
        <taxon>Candidatus Iainarchaeaceae</taxon>
        <taxon>Candidatus Iainarchaeum</taxon>
    </lineage>
</organism>
<dbReference type="InterPro" id="IPR012678">
    <property type="entry name" value="Ribosomal_uL23/eL15/eS24_sf"/>
</dbReference>
<accession>A0A8T4LHG5</accession>
<evidence type="ECO:0000256" key="1">
    <source>
        <dbReference type="ARBA" id="ARBA00006857"/>
    </source>
</evidence>
<dbReference type="PANTHER" id="PTHR11847:SF4">
    <property type="entry name" value="LARGE RIBOSOMAL SUBUNIT PROTEIN EL15"/>
    <property type="match status" value="1"/>
</dbReference>
<dbReference type="NCBIfam" id="NF003269">
    <property type="entry name" value="PRK04243.1"/>
    <property type="match status" value="1"/>
</dbReference>
<dbReference type="AlphaFoldDB" id="A0A8T4LHG5"/>